<dbReference type="Pfam" id="PF01292">
    <property type="entry name" value="Ni_hydr_CYTB"/>
    <property type="match status" value="1"/>
</dbReference>
<feature type="transmembrane region" description="Helical" evidence="6">
    <location>
        <begin position="146"/>
        <end position="165"/>
    </location>
</feature>
<evidence type="ECO:0000256" key="1">
    <source>
        <dbReference type="ARBA" id="ARBA00004651"/>
    </source>
</evidence>
<proteinExistence type="predicted"/>
<feature type="transmembrane region" description="Helical" evidence="6">
    <location>
        <begin position="93"/>
        <end position="115"/>
    </location>
</feature>
<evidence type="ECO:0000256" key="4">
    <source>
        <dbReference type="ARBA" id="ARBA00022989"/>
    </source>
</evidence>
<dbReference type="AlphaFoldDB" id="A0AAN1RYE4"/>
<dbReference type="Proteomes" id="UP000282741">
    <property type="component" value="Chromosome"/>
</dbReference>
<evidence type="ECO:0000256" key="6">
    <source>
        <dbReference type="SAM" id="Phobius"/>
    </source>
</evidence>
<evidence type="ECO:0000256" key="3">
    <source>
        <dbReference type="ARBA" id="ARBA00022692"/>
    </source>
</evidence>
<dbReference type="Gene3D" id="1.20.950.20">
    <property type="entry name" value="Transmembrane di-heme cytochromes, Chain C"/>
    <property type="match status" value="1"/>
</dbReference>
<keyword evidence="5 6" id="KW-0472">Membrane</keyword>
<dbReference type="GO" id="GO:0020037">
    <property type="term" value="F:heme binding"/>
    <property type="evidence" value="ECO:0007669"/>
    <property type="project" value="TreeGrafter"/>
</dbReference>
<feature type="domain" description="Cytochrome b561 bacterial/Ni-hydrogenase" evidence="7">
    <location>
        <begin position="8"/>
        <end position="177"/>
    </location>
</feature>
<dbReference type="InterPro" id="IPR051542">
    <property type="entry name" value="Hydrogenase_cytochrome"/>
</dbReference>
<dbReference type="GeneID" id="92994309"/>
<dbReference type="PANTHER" id="PTHR30485:SF2">
    <property type="entry name" value="BLL0597 PROTEIN"/>
    <property type="match status" value="1"/>
</dbReference>
<feature type="transmembrane region" description="Helical" evidence="6">
    <location>
        <begin position="199"/>
        <end position="217"/>
    </location>
</feature>
<dbReference type="PANTHER" id="PTHR30485">
    <property type="entry name" value="NI/FE-HYDROGENASE 1 B-TYPE CYTOCHROME SUBUNIT"/>
    <property type="match status" value="1"/>
</dbReference>
<keyword evidence="3 6" id="KW-0812">Transmembrane</keyword>
<evidence type="ECO:0000313" key="9">
    <source>
        <dbReference type="Proteomes" id="UP000282741"/>
    </source>
</evidence>
<feature type="transmembrane region" description="Helical" evidence="6">
    <location>
        <begin position="43"/>
        <end position="65"/>
    </location>
</feature>
<organism evidence="8 9">
    <name type="scientific">Bordetella hinzii</name>
    <dbReference type="NCBI Taxonomy" id="103855"/>
    <lineage>
        <taxon>Bacteria</taxon>
        <taxon>Pseudomonadati</taxon>
        <taxon>Pseudomonadota</taxon>
        <taxon>Betaproteobacteria</taxon>
        <taxon>Burkholderiales</taxon>
        <taxon>Alcaligenaceae</taxon>
        <taxon>Bordetella</taxon>
    </lineage>
</organism>
<evidence type="ECO:0000313" key="8">
    <source>
        <dbReference type="EMBL" id="AZW18243.1"/>
    </source>
</evidence>
<dbReference type="EMBL" id="CP024172">
    <property type="protein sequence ID" value="AZW18243.1"/>
    <property type="molecule type" value="Genomic_DNA"/>
</dbReference>
<protein>
    <submittedName>
        <fullName evidence="8">Cytochrome B</fullName>
    </submittedName>
</protein>
<sequence>MPSTLRIWDLPTRLFHWALVVCVLGAFVTVKLGGLYMEWHVRFGLATAGLILFRVLWGLFGSRYARFSQFLRGPRALAAYLGGRLRTAGHNPLGALSVIAMLLAFGFQAVSGLFASDDIMIQGPLYDRVDEGLASTLTGLHKANEWVLIALVGLHLLALLWYAGIKRRPLLRAMVTGDAPASDQPPGAAPARDDLGMRLRALVIALGCAAVVIWLFSQEAAPAF</sequence>
<reference evidence="9" key="1">
    <citation type="submission" date="2017-10" db="EMBL/GenBank/DDBJ databases">
        <title>Whole genome sequencing of various Bordetella species.</title>
        <authorList>
            <person name="Weigand M.R."/>
            <person name="Loparev V."/>
            <person name="Peng Y."/>
            <person name="Bowden K.E."/>
            <person name="Tondella M.L."/>
            <person name="Williams M.M."/>
        </authorList>
    </citation>
    <scope>NUCLEOTIDE SEQUENCE [LARGE SCALE GENOMIC DNA]</scope>
    <source>
        <strain evidence="9">H720</strain>
    </source>
</reference>
<name>A0AAN1RYE4_9BORD</name>
<dbReference type="GO" id="GO:0009055">
    <property type="term" value="F:electron transfer activity"/>
    <property type="evidence" value="ECO:0007669"/>
    <property type="project" value="InterPro"/>
</dbReference>
<feature type="transmembrane region" description="Helical" evidence="6">
    <location>
        <begin position="14"/>
        <end position="37"/>
    </location>
</feature>
<gene>
    <name evidence="8" type="ORF">CS347_16430</name>
</gene>
<evidence type="ECO:0000256" key="5">
    <source>
        <dbReference type="ARBA" id="ARBA00023136"/>
    </source>
</evidence>
<dbReference type="GO" id="GO:0022904">
    <property type="term" value="P:respiratory electron transport chain"/>
    <property type="evidence" value="ECO:0007669"/>
    <property type="project" value="InterPro"/>
</dbReference>
<keyword evidence="4 6" id="KW-1133">Transmembrane helix</keyword>
<evidence type="ECO:0000259" key="7">
    <source>
        <dbReference type="Pfam" id="PF01292"/>
    </source>
</evidence>
<dbReference type="KEGG" id="bhz:ACR54_02894"/>
<dbReference type="InterPro" id="IPR011577">
    <property type="entry name" value="Cyt_b561_bac/Ni-Hgenase"/>
</dbReference>
<accession>A0AAN1RYE4</accession>
<dbReference type="InterPro" id="IPR016174">
    <property type="entry name" value="Di-haem_cyt_TM"/>
</dbReference>
<evidence type="ECO:0000256" key="2">
    <source>
        <dbReference type="ARBA" id="ARBA00022475"/>
    </source>
</evidence>
<comment type="subcellular location">
    <subcellularLocation>
        <location evidence="1">Cell membrane</location>
        <topology evidence="1">Multi-pass membrane protein</topology>
    </subcellularLocation>
</comment>
<keyword evidence="2" id="KW-1003">Cell membrane</keyword>
<dbReference type="GO" id="GO:0005886">
    <property type="term" value="C:plasma membrane"/>
    <property type="evidence" value="ECO:0007669"/>
    <property type="project" value="UniProtKB-SubCell"/>
</dbReference>
<dbReference type="RefSeq" id="WP_029579656.1">
    <property type="nucleotide sequence ID" value="NZ_CP012076.1"/>
</dbReference>
<dbReference type="SUPFAM" id="SSF81342">
    <property type="entry name" value="Transmembrane di-heme cytochromes"/>
    <property type="match status" value="1"/>
</dbReference>